<evidence type="ECO:0000313" key="3">
    <source>
        <dbReference type="Proteomes" id="UP001217485"/>
    </source>
</evidence>
<reference evidence="2 3" key="1">
    <citation type="submission" date="2023-01" db="EMBL/GenBank/DDBJ databases">
        <title>Minimal conservation of predation-associated metabolite biosynthetic gene clusters underscores biosynthetic potential of Myxococcota including descriptions for ten novel species: Archangium lansinium sp. nov., Myxococcus landrumus sp. nov., Nannocystis bai.</title>
        <authorList>
            <person name="Ahearne A."/>
            <person name="Stevens C."/>
            <person name="Dowd S."/>
        </authorList>
    </citation>
    <scope>NUCLEOTIDE SEQUENCE [LARGE SCALE GENOMIC DNA]</scope>
    <source>
        <strain evidence="2 3">WIWO2</strain>
    </source>
</reference>
<protein>
    <submittedName>
        <fullName evidence="2">YncE family protein</fullName>
    </submittedName>
</protein>
<comment type="caution">
    <text evidence="2">The sequence shown here is derived from an EMBL/GenBank/DDBJ whole genome shotgun (WGS) entry which is preliminary data.</text>
</comment>
<proteinExistence type="predicted"/>
<organism evidence="2 3">
    <name type="scientific">Sorangium atrum</name>
    <dbReference type="NCBI Taxonomy" id="2995308"/>
    <lineage>
        <taxon>Bacteria</taxon>
        <taxon>Pseudomonadati</taxon>
        <taxon>Myxococcota</taxon>
        <taxon>Polyangia</taxon>
        <taxon>Polyangiales</taxon>
        <taxon>Polyangiaceae</taxon>
        <taxon>Sorangium</taxon>
    </lineage>
</organism>
<dbReference type="Gene3D" id="2.130.10.10">
    <property type="entry name" value="YVTN repeat-like/Quinoprotein amine dehydrogenase"/>
    <property type="match status" value="2"/>
</dbReference>
<dbReference type="PROSITE" id="PS50194">
    <property type="entry name" value="FILAMIN_REPEAT"/>
    <property type="match status" value="1"/>
</dbReference>
<name>A0ABT5CGN7_9BACT</name>
<feature type="compositionally biased region" description="Low complexity" evidence="1">
    <location>
        <begin position="51"/>
        <end position="69"/>
    </location>
</feature>
<sequence length="744" mass="75339">MRRISMGGTSMGSRGLWLSLAWLGASTALGCGRREALPAPEDPGAEPPTQPAQLAQPAQPEEPAAPLQESRVERDGLSIAFALRPLDRGQQGGESGLGAAPAAAVAGSDVVAEFTITDASTGAPVRGLTPLGWMSRRAGADGAAAASFSGGAPEASLASGAPAASLASGVSAASLASGAVDAAPDEAACRGKIRSFMAGLLSVRPEVDMNAYLLWTLNQDNTLSAINPQVTLARTQLRSVVSLAGPGVSFVLHPDRESLYVTLRGGRGLAVVDTRRGLVRTNVPVGQDPSRVVIAPDGRTVWVGNDGDRTVSVIDARSTDVLKTLPVGPGHHEIAFTGGGRAAWITSQQGESVAVVDGETLEPLGEIAVGEGVVSIAASDEAGVVHAANAARGEVVVLDAARRAVAGRVALKPGLGALQFDPRGRFSFALNPTANEVAVLDGATGAVAHTLSGLAAPDAVTFTGAFAYIRNRGAARVSLVDRAALGGAAAPPLVNIAVGQGPPLAAAARPGPAALATPIAPLPEGNGALVASPADKALYVYVEGMMAPIGTLPSYGREPRSLLVEDRSLKEVRPGVYATTVRLGEGGRYDVELLLDRPRTGVCLEATVAPARCAPGDGEADGSGCGGDPVKDIAIAPLFEPDLRLAAGEPATLRFRATAGEGGPPLDAEDIEVMVVRFPTGYRFRGAPRAEGDGTFSVAFTPPAPGQYRFLAAVPGRGAPVGALPSVPLRVSPRGAGAHVGGGR</sequence>
<dbReference type="InterPro" id="IPR015943">
    <property type="entry name" value="WD40/YVTN_repeat-like_dom_sf"/>
</dbReference>
<dbReference type="InterPro" id="IPR017868">
    <property type="entry name" value="Filamin/ABP280_repeat-like"/>
</dbReference>
<evidence type="ECO:0000313" key="2">
    <source>
        <dbReference type="EMBL" id="MDC0684803.1"/>
    </source>
</evidence>
<evidence type="ECO:0000256" key="1">
    <source>
        <dbReference type="SAM" id="MobiDB-lite"/>
    </source>
</evidence>
<keyword evidence="3" id="KW-1185">Reference proteome</keyword>
<dbReference type="SUPFAM" id="SSF51004">
    <property type="entry name" value="C-terminal (heme d1) domain of cytochrome cd1-nitrite reductase"/>
    <property type="match status" value="1"/>
</dbReference>
<feature type="region of interest" description="Disordered" evidence="1">
    <location>
        <begin position="34"/>
        <end position="71"/>
    </location>
</feature>
<dbReference type="Proteomes" id="UP001217485">
    <property type="component" value="Unassembled WGS sequence"/>
</dbReference>
<dbReference type="EMBL" id="JAQNDK010000006">
    <property type="protein sequence ID" value="MDC0684803.1"/>
    <property type="molecule type" value="Genomic_DNA"/>
</dbReference>
<accession>A0ABT5CGN7</accession>
<dbReference type="InterPro" id="IPR051200">
    <property type="entry name" value="Host-pathogen_enzymatic-act"/>
</dbReference>
<dbReference type="InterPro" id="IPR011048">
    <property type="entry name" value="Haem_d1_sf"/>
</dbReference>
<dbReference type="RefSeq" id="WP_272102934.1">
    <property type="nucleotide sequence ID" value="NZ_JAQNDK010000006.1"/>
</dbReference>
<dbReference type="PROSITE" id="PS51257">
    <property type="entry name" value="PROKAR_LIPOPROTEIN"/>
    <property type="match status" value="1"/>
</dbReference>
<gene>
    <name evidence="2" type="ORF">POL72_44215</name>
</gene>
<dbReference type="PANTHER" id="PTHR47197">
    <property type="entry name" value="PROTEIN NIRF"/>
    <property type="match status" value="1"/>
</dbReference>
<dbReference type="PANTHER" id="PTHR47197:SF3">
    <property type="entry name" value="DIHYDRO-HEME D1 DEHYDROGENASE"/>
    <property type="match status" value="1"/>
</dbReference>